<evidence type="ECO:0000256" key="1">
    <source>
        <dbReference type="ARBA" id="ARBA00004300"/>
    </source>
</evidence>
<evidence type="ECO:0000256" key="3">
    <source>
        <dbReference type="ARBA" id="ARBA00023054"/>
    </source>
</evidence>
<sequence>MQAEESTASIFPMKLSDKGKMNSSALAQSAPLFPCLDVGGAVKMRGSDTELQKMLIDERMRCENHKTNYQTLKAEHTRLQDEFTRVQLELKRLVGEKQMAQEKLQLMLAELRGELLDKTRELEELRLQVLTPQRLELLKAQMQQEMEGPVRERFNKLEEETEKYRSEYNKLRYDYTILKSEFDHQKEESARILEERKIRFEAEVLRLERDREELVAQYQGTDPSRDGKRVESLLREKAQLHLRLKGLEAEVAELRAQRDNSGQQAENVQRIQVRQFAESQAAVKSLEAERQSLRLQLDRLESELRQSHEQNTQLTGRLHKAERDVNTLTSQMEGMRHSHKLEVANVKLECARTRGEVERERDAVQGQMEGLQSDVEVLKVTVDRQKEALAERERELVRRVQAAREEEFRKTASVHEEKLVLEERLAELEQQRALQDAAGLTQKEEWEECLRGAQLGEESARKELQNLRAKLLQQGSQLEELERQKAENTDLRQQNHDLGVQLGTLTHSEAELLEANQRFKDTVERAREDLRIARSQAERTQHEAERLVEERRVEWLEEKHKLQERETELQEKYSQAKEKLQRAALAQKKRKTMTENREKKFQNKIQLLEAKIAELELQASTAKKRPSYTEEHTHLNRRLKELQRRHSEFRHLLLGNQVSSTTATALMTSTHGPGPISVLVPGSEGPAPHEEQHQREVYLLRRRLEELACSQQQQLEELGPSVVRRSSGLHGSVPEL</sequence>
<gene>
    <name evidence="6" type="ORF">UPYG_G00345830</name>
</gene>
<accession>A0ABD0W1P3</accession>
<proteinExistence type="predicted"/>
<evidence type="ECO:0000256" key="2">
    <source>
        <dbReference type="ARBA" id="ARBA00022490"/>
    </source>
</evidence>
<comment type="subcellular location">
    <subcellularLocation>
        <location evidence="1">Cytoplasm</location>
        <location evidence="1">Cytoskeleton</location>
        <location evidence="1">Microtubule organizing center</location>
        <location evidence="1">Centrosome</location>
    </subcellularLocation>
</comment>
<dbReference type="PANTHER" id="PTHR23170">
    <property type="entry name" value="NY-REN-58 ANTIGEN"/>
    <property type="match status" value="1"/>
</dbReference>
<evidence type="ECO:0000256" key="5">
    <source>
        <dbReference type="SAM" id="Coils"/>
    </source>
</evidence>
<keyword evidence="4" id="KW-0206">Cytoskeleton</keyword>
<organism evidence="6 7">
    <name type="scientific">Umbra pygmaea</name>
    <name type="common">Eastern mudminnow</name>
    <dbReference type="NCBI Taxonomy" id="75934"/>
    <lineage>
        <taxon>Eukaryota</taxon>
        <taxon>Metazoa</taxon>
        <taxon>Chordata</taxon>
        <taxon>Craniata</taxon>
        <taxon>Vertebrata</taxon>
        <taxon>Euteleostomi</taxon>
        <taxon>Actinopterygii</taxon>
        <taxon>Neopterygii</taxon>
        <taxon>Teleostei</taxon>
        <taxon>Protacanthopterygii</taxon>
        <taxon>Esociformes</taxon>
        <taxon>Umbridae</taxon>
        <taxon>Umbra</taxon>
    </lineage>
</organism>
<comment type="caution">
    <text evidence="6">The sequence shown here is derived from an EMBL/GenBank/DDBJ whole genome shotgun (WGS) entry which is preliminary data.</text>
</comment>
<name>A0ABD0W1P3_UMBPY</name>
<evidence type="ECO:0000313" key="6">
    <source>
        <dbReference type="EMBL" id="KAL0962813.1"/>
    </source>
</evidence>
<keyword evidence="3 5" id="KW-0175">Coiled coil</keyword>
<dbReference type="GO" id="GO:0005813">
    <property type="term" value="C:centrosome"/>
    <property type="evidence" value="ECO:0007669"/>
    <property type="project" value="UniProtKB-SubCell"/>
</dbReference>
<dbReference type="PANTHER" id="PTHR23170:SF2">
    <property type="entry name" value="CENTROSOMAL PROTEIN OF 83 KDA"/>
    <property type="match status" value="1"/>
</dbReference>
<feature type="coiled-coil region" evidence="5">
    <location>
        <begin position="154"/>
        <end position="645"/>
    </location>
</feature>
<dbReference type="EMBL" id="JAGEUA010000011">
    <property type="protein sequence ID" value="KAL0962813.1"/>
    <property type="molecule type" value="Genomic_DNA"/>
</dbReference>
<keyword evidence="7" id="KW-1185">Reference proteome</keyword>
<feature type="coiled-coil region" evidence="5">
    <location>
        <begin position="62"/>
        <end position="128"/>
    </location>
</feature>
<dbReference type="InterPro" id="IPR052116">
    <property type="entry name" value="Centro_Cilium_Assembly"/>
</dbReference>
<evidence type="ECO:0008006" key="8">
    <source>
        <dbReference type="Google" id="ProtNLM"/>
    </source>
</evidence>
<evidence type="ECO:0000256" key="4">
    <source>
        <dbReference type="ARBA" id="ARBA00023212"/>
    </source>
</evidence>
<protein>
    <recommendedName>
        <fullName evidence="8">Centrosomal protein of 83 kDa</fullName>
    </recommendedName>
</protein>
<evidence type="ECO:0000313" key="7">
    <source>
        <dbReference type="Proteomes" id="UP001557470"/>
    </source>
</evidence>
<reference evidence="6 7" key="1">
    <citation type="submission" date="2024-06" db="EMBL/GenBank/DDBJ databases">
        <authorList>
            <person name="Pan Q."/>
            <person name="Wen M."/>
            <person name="Jouanno E."/>
            <person name="Zahm M."/>
            <person name="Klopp C."/>
            <person name="Cabau C."/>
            <person name="Louis A."/>
            <person name="Berthelot C."/>
            <person name="Parey E."/>
            <person name="Roest Crollius H."/>
            <person name="Montfort J."/>
            <person name="Robinson-Rechavi M."/>
            <person name="Bouchez O."/>
            <person name="Lampietro C."/>
            <person name="Lopez Roques C."/>
            <person name="Donnadieu C."/>
            <person name="Postlethwait J."/>
            <person name="Bobe J."/>
            <person name="Verreycken H."/>
            <person name="Guiguen Y."/>
        </authorList>
    </citation>
    <scope>NUCLEOTIDE SEQUENCE [LARGE SCALE GENOMIC DNA]</scope>
    <source>
        <strain evidence="6">Up_M1</strain>
        <tissue evidence="6">Testis</tissue>
    </source>
</reference>
<dbReference type="Proteomes" id="UP001557470">
    <property type="component" value="Unassembled WGS sequence"/>
</dbReference>
<dbReference type="AlphaFoldDB" id="A0ABD0W1P3"/>
<keyword evidence="2" id="KW-0963">Cytoplasm</keyword>